<dbReference type="EMBL" id="HBHR01001775">
    <property type="protein sequence ID" value="CAD9858227.1"/>
    <property type="molecule type" value="Transcribed_RNA"/>
</dbReference>
<name>A0A7S2USV3_9STRA</name>
<evidence type="ECO:0000313" key="2">
    <source>
        <dbReference type="EMBL" id="CAD9858227.1"/>
    </source>
</evidence>
<dbReference type="AlphaFoldDB" id="A0A7S2USV3"/>
<gene>
    <name evidence="2" type="ORF">FJAP1339_LOCUS745</name>
</gene>
<feature type="region of interest" description="Disordered" evidence="1">
    <location>
        <begin position="1"/>
        <end position="26"/>
    </location>
</feature>
<protein>
    <submittedName>
        <fullName evidence="2">Uncharacterized protein</fullName>
    </submittedName>
</protein>
<sequence length="105" mass="12170">MKSKADDDLEEKDEDEKVDEDPPVGTRLGMCREKLEALVSMASRWKEESAFRELSNSAMTHGWRNLRIIFSEINEIQLQCKGKLDFPRDAWQAGRRPSFANMHDV</sequence>
<proteinExistence type="predicted"/>
<feature type="compositionally biased region" description="Acidic residues" evidence="1">
    <location>
        <begin position="7"/>
        <end position="22"/>
    </location>
</feature>
<reference evidence="2" key="1">
    <citation type="submission" date="2021-01" db="EMBL/GenBank/DDBJ databases">
        <authorList>
            <person name="Corre E."/>
            <person name="Pelletier E."/>
            <person name="Niang G."/>
            <person name="Scheremetjew M."/>
            <person name="Finn R."/>
            <person name="Kale V."/>
            <person name="Holt S."/>
            <person name="Cochrane G."/>
            <person name="Meng A."/>
            <person name="Brown T."/>
            <person name="Cohen L."/>
        </authorList>
    </citation>
    <scope>NUCLEOTIDE SEQUENCE</scope>
    <source>
        <strain evidence="2">CCMP1661</strain>
    </source>
</reference>
<accession>A0A7S2USV3</accession>
<evidence type="ECO:0000256" key="1">
    <source>
        <dbReference type="SAM" id="MobiDB-lite"/>
    </source>
</evidence>
<organism evidence="2">
    <name type="scientific">Fibrocapsa japonica</name>
    <dbReference type="NCBI Taxonomy" id="94617"/>
    <lineage>
        <taxon>Eukaryota</taxon>
        <taxon>Sar</taxon>
        <taxon>Stramenopiles</taxon>
        <taxon>Ochrophyta</taxon>
        <taxon>Raphidophyceae</taxon>
        <taxon>Chattonellales</taxon>
        <taxon>Chattonellaceae</taxon>
        <taxon>Fibrocapsa</taxon>
    </lineage>
</organism>